<feature type="region of interest" description="Disordered" evidence="1">
    <location>
        <begin position="224"/>
        <end position="258"/>
    </location>
</feature>
<dbReference type="EMBL" id="MU853558">
    <property type="protein sequence ID" value="KAK4147045.1"/>
    <property type="molecule type" value="Genomic_DNA"/>
</dbReference>
<proteinExistence type="predicted"/>
<dbReference type="AlphaFoldDB" id="A0AAN6VAL4"/>
<dbReference type="GeneID" id="87822094"/>
<reference evidence="3" key="2">
    <citation type="submission" date="2023-05" db="EMBL/GenBank/DDBJ databases">
        <authorList>
            <consortium name="Lawrence Berkeley National Laboratory"/>
            <person name="Steindorff A."/>
            <person name="Hensen N."/>
            <person name="Bonometti L."/>
            <person name="Westerberg I."/>
            <person name="Brannstrom I.O."/>
            <person name="Guillou S."/>
            <person name="Cros-Aarteil S."/>
            <person name="Calhoun S."/>
            <person name="Haridas S."/>
            <person name="Kuo A."/>
            <person name="Mondo S."/>
            <person name="Pangilinan J."/>
            <person name="Riley R."/>
            <person name="Labutti K."/>
            <person name="Andreopoulos B."/>
            <person name="Lipzen A."/>
            <person name="Chen C."/>
            <person name="Yanf M."/>
            <person name="Daum C."/>
            <person name="Ng V."/>
            <person name="Clum A."/>
            <person name="Ohm R."/>
            <person name="Martin F."/>
            <person name="Silar P."/>
            <person name="Natvig D."/>
            <person name="Lalanne C."/>
            <person name="Gautier V."/>
            <person name="Ament-Velasquez S.L."/>
            <person name="Kruys A."/>
            <person name="Hutchinson M.I."/>
            <person name="Powell A.J."/>
            <person name="Barry K."/>
            <person name="Miller A.N."/>
            <person name="Grigoriev I.V."/>
            <person name="Debuchy R."/>
            <person name="Gladieux P."/>
            <person name="Thoren M.H."/>
            <person name="Johannesson H."/>
        </authorList>
    </citation>
    <scope>NUCLEOTIDE SEQUENCE</scope>
    <source>
        <strain evidence="3">CBS 141.50</strain>
    </source>
</reference>
<dbReference type="Proteomes" id="UP001302676">
    <property type="component" value="Unassembled WGS sequence"/>
</dbReference>
<sequence>MSQAQVACCTCASLLAALPRVCSTSEKPLPDDRRLQCCGRTICGACIRKNNRFRSYCPYCQTSAEPRLKRRPDTRRGRDAEGSGAGGSDIDLDSESETDNDPPPYSAIAQAVNIKFNPTESARPPPPYTPALSTSQQLGSPKDQHSSSPSSSSSSSSSSSTPSPAPYTVHHLRHPPHPTPDSLLSLSLQYGIPPAVLRQHNRLPADADYLLAARHTLLIPTAHITTNPKSSAAPPGTTSSNSSNSQETASLSPRPIEDAAERERKIAIRRFMVACKEADYDTAVVYLEETGFDFALAVQRHREDAEWEARNPVRVGPSSSAAGARGKYYRGRVARVDKGKGMVVTGKGDAGDVNKVGEAKSTPGTGGGGGFLGWWRG</sequence>
<feature type="region of interest" description="Disordered" evidence="1">
    <location>
        <begin position="67"/>
        <end position="182"/>
    </location>
</feature>
<feature type="chain" id="PRO_5042898133" description="LysM domain-containing protein" evidence="2">
    <location>
        <begin position="25"/>
        <end position="377"/>
    </location>
</feature>
<evidence type="ECO:0000313" key="3">
    <source>
        <dbReference type="EMBL" id="KAK4147045.1"/>
    </source>
</evidence>
<protein>
    <recommendedName>
        <fullName evidence="5">LysM domain-containing protein</fullName>
    </recommendedName>
</protein>
<evidence type="ECO:0008006" key="5">
    <source>
        <dbReference type="Google" id="ProtNLM"/>
    </source>
</evidence>
<reference evidence="3" key="1">
    <citation type="journal article" date="2023" name="Mol. Phylogenet. Evol.">
        <title>Genome-scale phylogeny and comparative genomics of the fungal order Sordariales.</title>
        <authorList>
            <person name="Hensen N."/>
            <person name="Bonometti L."/>
            <person name="Westerberg I."/>
            <person name="Brannstrom I.O."/>
            <person name="Guillou S."/>
            <person name="Cros-Aarteil S."/>
            <person name="Calhoun S."/>
            <person name="Haridas S."/>
            <person name="Kuo A."/>
            <person name="Mondo S."/>
            <person name="Pangilinan J."/>
            <person name="Riley R."/>
            <person name="LaButti K."/>
            <person name="Andreopoulos B."/>
            <person name="Lipzen A."/>
            <person name="Chen C."/>
            <person name="Yan M."/>
            <person name="Daum C."/>
            <person name="Ng V."/>
            <person name="Clum A."/>
            <person name="Steindorff A."/>
            <person name="Ohm R.A."/>
            <person name="Martin F."/>
            <person name="Silar P."/>
            <person name="Natvig D.O."/>
            <person name="Lalanne C."/>
            <person name="Gautier V."/>
            <person name="Ament-Velasquez S.L."/>
            <person name="Kruys A."/>
            <person name="Hutchinson M.I."/>
            <person name="Powell A.J."/>
            <person name="Barry K."/>
            <person name="Miller A.N."/>
            <person name="Grigoriev I.V."/>
            <person name="Debuchy R."/>
            <person name="Gladieux P."/>
            <person name="Hiltunen Thoren M."/>
            <person name="Johannesson H."/>
        </authorList>
    </citation>
    <scope>NUCLEOTIDE SEQUENCE</scope>
    <source>
        <strain evidence="3">CBS 141.50</strain>
    </source>
</reference>
<feature type="signal peptide" evidence="2">
    <location>
        <begin position="1"/>
        <end position="24"/>
    </location>
</feature>
<feature type="compositionally biased region" description="Low complexity" evidence="1">
    <location>
        <begin position="146"/>
        <end position="162"/>
    </location>
</feature>
<evidence type="ECO:0000256" key="2">
    <source>
        <dbReference type="SAM" id="SignalP"/>
    </source>
</evidence>
<accession>A0AAN6VAL4</accession>
<comment type="caution">
    <text evidence="3">The sequence shown here is derived from an EMBL/GenBank/DDBJ whole genome shotgun (WGS) entry which is preliminary data.</text>
</comment>
<keyword evidence="4" id="KW-1185">Reference proteome</keyword>
<organism evidence="3 4">
    <name type="scientific">Dichotomopilus funicola</name>
    <dbReference type="NCBI Taxonomy" id="1934379"/>
    <lineage>
        <taxon>Eukaryota</taxon>
        <taxon>Fungi</taxon>
        <taxon>Dikarya</taxon>
        <taxon>Ascomycota</taxon>
        <taxon>Pezizomycotina</taxon>
        <taxon>Sordariomycetes</taxon>
        <taxon>Sordariomycetidae</taxon>
        <taxon>Sordariales</taxon>
        <taxon>Chaetomiaceae</taxon>
        <taxon>Dichotomopilus</taxon>
    </lineage>
</organism>
<evidence type="ECO:0000313" key="4">
    <source>
        <dbReference type="Proteomes" id="UP001302676"/>
    </source>
</evidence>
<gene>
    <name evidence="3" type="ORF">C8A04DRAFT_9439</name>
</gene>
<evidence type="ECO:0000256" key="1">
    <source>
        <dbReference type="SAM" id="MobiDB-lite"/>
    </source>
</evidence>
<feature type="compositionally biased region" description="Low complexity" evidence="1">
    <location>
        <begin position="228"/>
        <end position="252"/>
    </location>
</feature>
<name>A0AAN6VAL4_9PEZI</name>
<feature type="compositionally biased region" description="Acidic residues" evidence="1">
    <location>
        <begin position="90"/>
        <end position="100"/>
    </location>
</feature>
<keyword evidence="2" id="KW-0732">Signal</keyword>
<dbReference type="RefSeq" id="XP_062640416.1">
    <property type="nucleotide sequence ID" value="XM_062785481.1"/>
</dbReference>